<sequence length="943" mass="102838">MEDAKWRSLPADQLSRRIVQYAQVIAKDTSKSCANALNSATQLLSGLLAYGPHYELPTEATAALFTALTSHKVPPLLQLLCANILTHSSPSNITIHRMSSALERTAVHLLLHVIQAQHHRPEIFLQHIPSIITYIYDNDAVSRATICFLTSTSVYHIRSLEQSHVEQVTELLSQSMMHTSNQPPEKQRGVFSGQQEPFVEMDGTEVIGAFTPLCFGKSYGGDHLMSIACFSVANTWLRHIYVTEAAIQDVQRSLSTDSEPVLTEDVLRQNFDAIVDTRESIRRSFPIEELDIHSGANDTLAHAPAIAEEAGEGDDGDGGGDGGGDAVNSGDGDDGMVDVSVIQSPSAGSISSTHAHDDNDDDEDDDGSGSGGGGGGGDAAVNASVFSSHAHVRGVVRGMGLRLQTPIVRGSFATDAPDFLLSEDMKDELFAYCIRIIDQCCIDVPQEKFAAYVQSGDIALRQAVAKQAIDTLATLAGVHPEVVPAAKSYIDRLLARFASIPQKALYEPHLLLSLVSFFVAYGEHIAFDLHALFDSFFESVLGVRFADPRLCLDTISMLMEHRTALLNTRLFPVHFPTILRILAWHPKAFVEQFVVLIPLMSNQYTFVELLHLVFDLPCLSAALVQLRAAGGQEALVNDASNHDANASALYTFILRTKGGLCETIDKLDALHALTAPQRNHPIVQGCAEVAPLFARIILDTVLKHASESDVKALVPVLIERVVALYPISSFQQEMRALMAEYVLKVFHRHPGLIVDLKSDILGFIRNRNNAASGGEEFFVHLVWIIGEHASPLSDPRCTTDLMVIYHEELEAFVGEVNSMLQHGPGNINPAFRVVHTTRLMNILMMALAKLATRCPEVLARVSLFLTKIARSHMESKAIVKSSRHAVIERATLLLHILKQPAIAAAVLSEPPPIITEPTASANHFEPSGTLAILRTCRSFASTP</sequence>
<dbReference type="AlphaFoldDB" id="F2U3Y8"/>
<accession>F2U3Y8</accession>
<dbReference type="GeneID" id="16077103"/>
<evidence type="ECO:0000259" key="3">
    <source>
        <dbReference type="Pfam" id="PF25153"/>
    </source>
</evidence>
<feature type="compositionally biased region" description="Acidic residues" evidence="1">
    <location>
        <begin position="309"/>
        <end position="318"/>
    </location>
</feature>
<dbReference type="PANTHER" id="PTHR46488:SF1">
    <property type="entry name" value="AP-5 COMPLEX SUBUNIT ZETA-1"/>
    <property type="match status" value="1"/>
</dbReference>
<feature type="domain" description="AP-5 complex subunit zeta-1 ARM repeats" evidence="2">
    <location>
        <begin position="460"/>
        <end position="580"/>
    </location>
</feature>
<dbReference type="Pfam" id="PF14764">
    <property type="entry name" value="SPG48"/>
    <property type="match status" value="1"/>
</dbReference>
<evidence type="ECO:0000259" key="2">
    <source>
        <dbReference type="Pfam" id="PF14764"/>
    </source>
</evidence>
<dbReference type="Pfam" id="PF25153">
    <property type="entry name" value="TPR_AP5Z1"/>
    <property type="match status" value="1"/>
</dbReference>
<evidence type="ECO:0000259" key="4">
    <source>
        <dbReference type="Pfam" id="PF25154"/>
    </source>
</evidence>
<dbReference type="eggNOG" id="ENOG502QVBK">
    <property type="taxonomic scope" value="Eukaryota"/>
</dbReference>
<dbReference type="Proteomes" id="UP000007799">
    <property type="component" value="Unassembled WGS sequence"/>
</dbReference>
<dbReference type="Pfam" id="PF25154">
    <property type="entry name" value="TPR_AP5Z1_C"/>
    <property type="match status" value="1"/>
</dbReference>
<dbReference type="EMBL" id="GL832960">
    <property type="protein sequence ID" value="EGD82332.1"/>
    <property type="molecule type" value="Genomic_DNA"/>
</dbReference>
<dbReference type="InterPro" id="IPR056857">
    <property type="entry name" value="TPR_AP5Z1_N"/>
</dbReference>
<feature type="region of interest" description="Disordered" evidence="1">
    <location>
        <begin position="309"/>
        <end position="380"/>
    </location>
</feature>
<dbReference type="FunCoup" id="F2U3Y8">
    <property type="interactions" value="753"/>
</dbReference>
<feature type="domain" description="AP-5 complex subunit zeta-1 C-terminal TPR" evidence="4">
    <location>
        <begin position="593"/>
        <end position="917"/>
    </location>
</feature>
<evidence type="ECO:0000256" key="1">
    <source>
        <dbReference type="SAM" id="MobiDB-lite"/>
    </source>
</evidence>
<dbReference type="InterPro" id="IPR028222">
    <property type="entry name" value="AP5Z1"/>
</dbReference>
<dbReference type="InParanoid" id="F2U3Y8"/>
<feature type="domain" description="AP-5 complex subunit zeta-1 N-terminal TPR" evidence="3">
    <location>
        <begin position="12"/>
        <end position="249"/>
    </location>
</feature>
<evidence type="ECO:0000313" key="6">
    <source>
        <dbReference type="Proteomes" id="UP000007799"/>
    </source>
</evidence>
<dbReference type="OrthoDB" id="744564at2759"/>
<feature type="compositionally biased region" description="Acidic residues" evidence="1">
    <location>
        <begin position="358"/>
        <end position="367"/>
    </location>
</feature>
<dbReference type="InterPro" id="IPR055450">
    <property type="entry name" value="AP5Z1_ARM"/>
</dbReference>
<feature type="compositionally biased region" description="Gly residues" evidence="1">
    <location>
        <begin position="368"/>
        <end position="378"/>
    </location>
</feature>
<dbReference type="RefSeq" id="XP_004996515.1">
    <property type="nucleotide sequence ID" value="XM_004996458.1"/>
</dbReference>
<proteinExistence type="predicted"/>
<dbReference type="STRING" id="946362.F2U3Y8"/>
<evidence type="ECO:0000313" key="5">
    <source>
        <dbReference type="EMBL" id="EGD82332.1"/>
    </source>
</evidence>
<organism evidence="6">
    <name type="scientific">Salpingoeca rosetta (strain ATCC 50818 / BSB-021)</name>
    <dbReference type="NCBI Taxonomy" id="946362"/>
    <lineage>
        <taxon>Eukaryota</taxon>
        <taxon>Choanoflagellata</taxon>
        <taxon>Craspedida</taxon>
        <taxon>Salpingoecidae</taxon>
        <taxon>Salpingoeca</taxon>
    </lineage>
</organism>
<name>F2U3Y8_SALR5</name>
<feature type="compositionally biased region" description="Polar residues" evidence="1">
    <location>
        <begin position="342"/>
        <end position="353"/>
    </location>
</feature>
<keyword evidence="6" id="KW-1185">Reference proteome</keyword>
<dbReference type="GO" id="GO:0044599">
    <property type="term" value="C:AP-5 adaptor complex"/>
    <property type="evidence" value="ECO:0007669"/>
    <property type="project" value="InterPro"/>
</dbReference>
<protein>
    <submittedName>
        <fullName evidence="5">Uncharacterized protein</fullName>
    </submittedName>
</protein>
<gene>
    <name evidence="5" type="ORF">PTSG_02995</name>
</gene>
<dbReference type="KEGG" id="sre:PTSG_02995"/>
<dbReference type="SUPFAM" id="SSF48371">
    <property type="entry name" value="ARM repeat"/>
    <property type="match status" value="1"/>
</dbReference>
<reference evidence="5" key="1">
    <citation type="submission" date="2009-08" db="EMBL/GenBank/DDBJ databases">
        <title>Annotation of Salpingoeca rosetta.</title>
        <authorList>
            <consortium name="The Broad Institute Genome Sequencing Platform"/>
            <person name="Russ C."/>
            <person name="Cuomo C."/>
            <person name="Burger G."/>
            <person name="Gray M.W."/>
            <person name="Holland P.W.H."/>
            <person name="King N."/>
            <person name="Lang F.B.F."/>
            <person name="Roger A.J."/>
            <person name="Ruiz-Trillo I."/>
            <person name="Young S.K."/>
            <person name="Zeng Q."/>
            <person name="Gargeya S."/>
            <person name="Alvarado L."/>
            <person name="Berlin A."/>
            <person name="Chapman S.B."/>
            <person name="Chen Z."/>
            <person name="Freedman E."/>
            <person name="Gellesch M."/>
            <person name="Goldberg J."/>
            <person name="Griggs A."/>
            <person name="Gujja S."/>
            <person name="Heilman E."/>
            <person name="Heiman D."/>
            <person name="Howarth C."/>
            <person name="Mehta T."/>
            <person name="Neiman D."/>
            <person name="Pearson M."/>
            <person name="Roberts A."/>
            <person name="Saif S."/>
            <person name="Shea T."/>
            <person name="Shenoy N."/>
            <person name="Sisk P."/>
            <person name="Stolte C."/>
            <person name="Sykes S."/>
            <person name="White J."/>
            <person name="Yandava C."/>
            <person name="Haas B."/>
            <person name="Nusbaum C."/>
            <person name="Birren B."/>
        </authorList>
    </citation>
    <scope>NUCLEOTIDE SEQUENCE [LARGE SCALE GENOMIC DNA]</scope>
    <source>
        <strain evidence="5">ATCC 50818</strain>
    </source>
</reference>
<dbReference type="InterPro" id="IPR016024">
    <property type="entry name" value="ARM-type_fold"/>
</dbReference>
<dbReference type="PANTHER" id="PTHR46488">
    <property type="entry name" value="AP-5 COMPLEX SUBUNIT ZETA-1"/>
    <property type="match status" value="1"/>
</dbReference>
<dbReference type="InterPro" id="IPR056856">
    <property type="entry name" value="TPR_AP5Z1_C"/>
</dbReference>